<protein>
    <recommendedName>
        <fullName evidence="4">MORN repeat variant</fullName>
    </recommendedName>
</protein>
<evidence type="ECO:0000313" key="3">
    <source>
        <dbReference type="Proteomes" id="UP001319180"/>
    </source>
</evidence>
<dbReference type="EMBL" id="JAHESC010000029">
    <property type="protein sequence ID" value="MBT1688697.1"/>
    <property type="molecule type" value="Genomic_DNA"/>
</dbReference>
<evidence type="ECO:0000256" key="1">
    <source>
        <dbReference type="SAM" id="SignalP"/>
    </source>
</evidence>
<evidence type="ECO:0008006" key="4">
    <source>
        <dbReference type="Google" id="ProtNLM"/>
    </source>
</evidence>
<feature type="signal peptide" evidence="1">
    <location>
        <begin position="1"/>
        <end position="22"/>
    </location>
</feature>
<dbReference type="RefSeq" id="WP_254091926.1">
    <property type="nucleotide sequence ID" value="NZ_JAHESC010000029.1"/>
</dbReference>
<organism evidence="2 3">
    <name type="scientific">Dawidia soli</name>
    <dbReference type="NCBI Taxonomy" id="2782352"/>
    <lineage>
        <taxon>Bacteria</taxon>
        <taxon>Pseudomonadati</taxon>
        <taxon>Bacteroidota</taxon>
        <taxon>Cytophagia</taxon>
        <taxon>Cytophagales</taxon>
        <taxon>Chryseotaleaceae</taxon>
        <taxon>Dawidia</taxon>
    </lineage>
</organism>
<dbReference type="AlphaFoldDB" id="A0AAP2DC52"/>
<dbReference type="Proteomes" id="UP001319180">
    <property type="component" value="Unassembled WGS sequence"/>
</dbReference>
<comment type="caution">
    <text evidence="2">The sequence shown here is derived from an EMBL/GenBank/DDBJ whole genome shotgun (WGS) entry which is preliminary data.</text>
</comment>
<accession>A0AAP2DC52</accession>
<feature type="chain" id="PRO_5043000322" description="MORN repeat variant" evidence="1">
    <location>
        <begin position="23"/>
        <end position="389"/>
    </location>
</feature>
<reference evidence="2 3" key="1">
    <citation type="submission" date="2021-05" db="EMBL/GenBank/DDBJ databases">
        <title>A Polyphasic approach of four new species of the genus Ohtaekwangia: Ohtaekwangia histidinii sp. nov., Ohtaekwangia cretensis sp. nov., Ohtaekwangia indiensis sp. nov., Ohtaekwangia reichenbachii sp. nov. from diverse environment.</title>
        <authorList>
            <person name="Octaviana S."/>
        </authorList>
    </citation>
    <scope>NUCLEOTIDE SEQUENCE [LARGE SCALE GENOMIC DNA]</scope>
    <source>
        <strain evidence="2 3">PWU37</strain>
    </source>
</reference>
<keyword evidence="1" id="KW-0732">Signal</keyword>
<dbReference type="InterPro" id="IPR011652">
    <property type="entry name" value="MORN_2"/>
</dbReference>
<dbReference type="Gene3D" id="3.90.930.1">
    <property type="match status" value="1"/>
</dbReference>
<dbReference type="Pfam" id="PF07661">
    <property type="entry name" value="MORN_2"/>
    <property type="match status" value="1"/>
</dbReference>
<gene>
    <name evidence="2" type="ORF">KK078_19160</name>
</gene>
<name>A0AAP2DC52_9BACT</name>
<sequence length="389" mass="43809">MLYDRVFAVAFALLLLASPALSQGERTPAPASAAGRAAVDVRDSLAQTLLAQAYGTLHPDIMTLLADSGATQAQQKTGQWNHYHGQPCATCPAAPLHYDSLVKWNTQDPGSVLLTKEAGAYQQGKREGIWYTYESYRVSPPFGWSLTGEVTYRNDKQNGWQLIYSYIPPDTTLGHFTPRRYISGKRYLENGIAQGPVFEFNEWGDTLVTGQLANGREQGLFHYRYDTMATGRFDRVYERGRQVETIYYHRNGTVASRGLLIDHNPHGIYRSYNEGGILILEQTYKVGVLDGPSHYFYEDGNRMMTETFVNGRSNGRRIRYHRNGQIAGEVMIQDDKPWTALSCFDPQGKEKKKGTLRNGTGSLKLYNDAGQLIAIEYYQDGDLLETEQR</sequence>
<dbReference type="SUPFAM" id="SSF82185">
    <property type="entry name" value="Histone H3 K4-specific methyltransferase SET7/9 N-terminal domain"/>
    <property type="match status" value="1"/>
</dbReference>
<evidence type="ECO:0000313" key="2">
    <source>
        <dbReference type="EMBL" id="MBT1688697.1"/>
    </source>
</evidence>
<keyword evidence="3" id="KW-1185">Reference proteome</keyword>
<proteinExistence type="predicted"/>